<evidence type="ECO:0000313" key="2">
    <source>
        <dbReference type="Proteomes" id="UP000070646"/>
    </source>
</evidence>
<name>A0A133MJ50_CLOPF</name>
<comment type="caution">
    <text evidence="1">The sequence shown here is derived from an EMBL/GenBank/DDBJ whole genome shotgun (WGS) entry which is preliminary data.</text>
</comment>
<dbReference type="EMBL" id="LRPU01000235">
    <property type="protein sequence ID" value="KXA04062.1"/>
    <property type="molecule type" value="Genomic_DNA"/>
</dbReference>
<gene>
    <name evidence="1" type="ORF">HMPREF3222_03237</name>
</gene>
<protein>
    <submittedName>
        <fullName evidence="1">Uncharacterized protein</fullName>
    </submittedName>
</protein>
<sequence>MNLGFWHTESFLYDDIYSIEEREGILRKSIVMNVNGEVVKIFNILS</sequence>
<dbReference type="RefSeq" id="WP_242862285.1">
    <property type="nucleotide sequence ID" value="NZ_KQ956346.1"/>
</dbReference>
<organism evidence="1 2">
    <name type="scientific">Clostridium perfringens</name>
    <dbReference type="NCBI Taxonomy" id="1502"/>
    <lineage>
        <taxon>Bacteria</taxon>
        <taxon>Bacillati</taxon>
        <taxon>Bacillota</taxon>
        <taxon>Clostridia</taxon>
        <taxon>Eubacteriales</taxon>
        <taxon>Clostridiaceae</taxon>
        <taxon>Clostridium</taxon>
    </lineage>
</organism>
<accession>A0A133MJ50</accession>
<dbReference type="PATRIC" id="fig|1502.174.peg.3273"/>
<proteinExistence type="predicted"/>
<reference evidence="1 2" key="1">
    <citation type="submission" date="2016-01" db="EMBL/GenBank/DDBJ databases">
        <authorList>
            <person name="Oliw E.H."/>
        </authorList>
    </citation>
    <scope>NUCLEOTIDE SEQUENCE [LARGE SCALE GENOMIC DNA]</scope>
    <source>
        <strain evidence="1 2">MJR7757A</strain>
    </source>
</reference>
<dbReference type="Proteomes" id="UP000070646">
    <property type="component" value="Unassembled WGS sequence"/>
</dbReference>
<evidence type="ECO:0000313" key="1">
    <source>
        <dbReference type="EMBL" id="KXA04062.1"/>
    </source>
</evidence>
<dbReference type="AlphaFoldDB" id="A0A133MJ50"/>